<dbReference type="SUPFAM" id="SSF48452">
    <property type="entry name" value="TPR-like"/>
    <property type="match status" value="1"/>
</dbReference>
<organism evidence="7 8">
    <name type="scientific">Spirosoma sordidisoli</name>
    <dbReference type="NCBI Taxonomy" id="2502893"/>
    <lineage>
        <taxon>Bacteria</taxon>
        <taxon>Pseudomonadati</taxon>
        <taxon>Bacteroidota</taxon>
        <taxon>Cytophagia</taxon>
        <taxon>Cytophagales</taxon>
        <taxon>Cytophagaceae</taxon>
        <taxon>Spirosoma</taxon>
    </lineage>
</organism>
<dbReference type="Pfam" id="PF07980">
    <property type="entry name" value="SusD_RagB"/>
    <property type="match status" value="1"/>
</dbReference>
<keyword evidence="5" id="KW-0998">Cell outer membrane</keyword>
<gene>
    <name evidence="7" type="ORF">EQG79_29980</name>
</gene>
<accession>A0A4Q2UCE2</accession>
<keyword evidence="8" id="KW-1185">Reference proteome</keyword>
<keyword evidence="4" id="KW-0472">Membrane</keyword>
<reference evidence="7 8" key="1">
    <citation type="submission" date="2019-01" db="EMBL/GenBank/DDBJ databases">
        <title>Spirosoma flava sp. nov., a propanil-degrading bacterium isolated from herbicide-contaminated soil.</title>
        <authorList>
            <person name="Zhang L."/>
            <person name="Jiang J.-D."/>
        </authorList>
    </citation>
    <scope>NUCLEOTIDE SEQUENCE [LARGE SCALE GENOMIC DNA]</scope>
    <source>
        <strain evidence="7 8">TY50</strain>
    </source>
</reference>
<dbReference type="RefSeq" id="WP_077920087.1">
    <property type="nucleotide sequence ID" value="NZ_SBLB01000015.1"/>
</dbReference>
<keyword evidence="3" id="KW-0732">Signal</keyword>
<dbReference type="Proteomes" id="UP000290407">
    <property type="component" value="Unassembled WGS sequence"/>
</dbReference>
<evidence type="ECO:0000256" key="5">
    <source>
        <dbReference type="ARBA" id="ARBA00023237"/>
    </source>
</evidence>
<dbReference type="InterPro" id="IPR012944">
    <property type="entry name" value="SusD_RagB_dom"/>
</dbReference>
<dbReference type="EMBL" id="SBLB01000015">
    <property type="protein sequence ID" value="RYC66436.1"/>
    <property type="molecule type" value="Genomic_DNA"/>
</dbReference>
<evidence type="ECO:0000256" key="4">
    <source>
        <dbReference type="ARBA" id="ARBA00023136"/>
    </source>
</evidence>
<dbReference type="CDD" id="cd08977">
    <property type="entry name" value="SusD"/>
    <property type="match status" value="1"/>
</dbReference>
<evidence type="ECO:0000256" key="1">
    <source>
        <dbReference type="ARBA" id="ARBA00004442"/>
    </source>
</evidence>
<evidence type="ECO:0000256" key="3">
    <source>
        <dbReference type="ARBA" id="ARBA00022729"/>
    </source>
</evidence>
<name>A0A4Q2UCE2_9BACT</name>
<evidence type="ECO:0000313" key="8">
    <source>
        <dbReference type="Proteomes" id="UP000290407"/>
    </source>
</evidence>
<dbReference type="Gene3D" id="1.25.40.390">
    <property type="match status" value="2"/>
</dbReference>
<feature type="domain" description="RagB/SusD" evidence="6">
    <location>
        <begin position="324"/>
        <end position="411"/>
    </location>
</feature>
<sequence>MKKHTSIVLTSLLVGGLTACNPLQTEEVIDPNFPSVGAVTNNATKAQLDALSVGQFSLARNGLSTYLLVTGTIGKELFNFNGTESRWMTELNGLRPIDNSAFYNTATTGFGLPVRQANITLAATNNTSSVSDAEKNAYRGIANTFKGLAYLQMLNAQGTNGVRLNVEDPFKPSKAATYAESLAGIAKFLDDGASQLDQAGAAFPFSLPSGFAGFTTPSTFKRFNRAIALRVAIYQADWAKAATLLPQTFYSATGDLNAGPRHTYNPTPPDIQNPLLNTSSSQIVGVKEVFDAAEAGDKRLSKVRKQATPLNYTSGVTYSTPYLTNMYTSGSDPIPIIRNEELVLIAAEIAAQQNNAAEATRLINVIRTAAGLPNYAGATTKDALINAILKERLYSLFYEGHRWVDMRRYNKLNEIILPVANMKVLERLERPVAEVNWDKFNP</sequence>
<protein>
    <submittedName>
        <fullName evidence="7">RagB/SusD family nutrient uptake outer membrane protein</fullName>
    </submittedName>
</protein>
<dbReference type="GO" id="GO:0009279">
    <property type="term" value="C:cell outer membrane"/>
    <property type="evidence" value="ECO:0007669"/>
    <property type="project" value="UniProtKB-SubCell"/>
</dbReference>
<dbReference type="AlphaFoldDB" id="A0A4Q2UCE2"/>
<comment type="similarity">
    <text evidence="2">Belongs to the SusD family.</text>
</comment>
<comment type="caution">
    <text evidence="7">The sequence shown here is derived from an EMBL/GenBank/DDBJ whole genome shotgun (WGS) entry which is preliminary data.</text>
</comment>
<proteinExistence type="inferred from homology"/>
<dbReference type="PROSITE" id="PS51257">
    <property type="entry name" value="PROKAR_LIPOPROTEIN"/>
    <property type="match status" value="1"/>
</dbReference>
<evidence type="ECO:0000313" key="7">
    <source>
        <dbReference type="EMBL" id="RYC66436.1"/>
    </source>
</evidence>
<comment type="subcellular location">
    <subcellularLocation>
        <location evidence="1">Cell outer membrane</location>
    </subcellularLocation>
</comment>
<evidence type="ECO:0000256" key="2">
    <source>
        <dbReference type="ARBA" id="ARBA00006275"/>
    </source>
</evidence>
<dbReference type="InterPro" id="IPR011990">
    <property type="entry name" value="TPR-like_helical_dom_sf"/>
</dbReference>
<evidence type="ECO:0000259" key="6">
    <source>
        <dbReference type="Pfam" id="PF07980"/>
    </source>
</evidence>